<reference evidence="2" key="1">
    <citation type="journal article" date="2004" name="Environ. Microbiol.">
        <title>The genome of Desulfotalea psychrophila, a sulfate-reducing bacterium from permanently cold Arctic sediments.</title>
        <authorList>
            <person name="Rabus R."/>
            <person name="Ruepp A."/>
            <person name="Frickey T."/>
            <person name="Rattei T."/>
            <person name="Fartmann B."/>
            <person name="Stark M."/>
            <person name="Bauer M."/>
            <person name="Zibat A."/>
            <person name="Lombardot T."/>
            <person name="Becker I."/>
            <person name="Amann J."/>
            <person name="Gellner K."/>
            <person name="Teeling H."/>
            <person name="Leuschner W.D."/>
            <person name="Gloeckner F.-O."/>
            <person name="Lupas A.N."/>
            <person name="Amann R."/>
            <person name="Klenk H.-P."/>
        </authorList>
    </citation>
    <scope>NUCLEOTIDE SEQUENCE [LARGE SCALE GENOMIC DNA]</scope>
    <source>
        <strain evidence="2">DSM 12343 / LSv54</strain>
    </source>
</reference>
<organism evidence="1 2">
    <name type="scientific">Desulfotalea psychrophila (strain LSv54 / DSM 12343)</name>
    <dbReference type="NCBI Taxonomy" id="177439"/>
    <lineage>
        <taxon>Bacteria</taxon>
        <taxon>Pseudomonadati</taxon>
        <taxon>Thermodesulfobacteriota</taxon>
        <taxon>Desulfobulbia</taxon>
        <taxon>Desulfobulbales</taxon>
        <taxon>Desulfocapsaceae</taxon>
        <taxon>Desulfotalea</taxon>
    </lineage>
</organism>
<dbReference type="Proteomes" id="UP000000602">
    <property type="component" value="Chromosome"/>
</dbReference>
<dbReference type="KEGG" id="dps:DP0670"/>
<dbReference type="AlphaFoldDB" id="Q6AQH4"/>
<proteinExistence type="predicted"/>
<keyword evidence="2" id="KW-1185">Reference proteome</keyword>
<dbReference type="eggNOG" id="ENOG5032S4A">
    <property type="taxonomic scope" value="Bacteria"/>
</dbReference>
<evidence type="ECO:0000313" key="2">
    <source>
        <dbReference type="Proteomes" id="UP000000602"/>
    </source>
</evidence>
<accession>Q6AQH4</accession>
<name>Q6AQH4_DESPS</name>
<sequence length="122" mass="14191">MMINRGAVLLRYKQPMVDWVNSTHPADEEQEVLTMAALNADRTIFLVDDRDVEELDQWLALNFVQLFETELEDWSEDQKLWPAPLDMETFLNWFEVECHGLIIDTVGAPIVAMDEFMDDVAE</sequence>
<evidence type="ECO:0000313" key="1">
    <source>
        <dbReference type="EMBL" id="CAG35399.1"/>
    </source>
</evidence>
<dbReference type="STRING" id="177439.DP0670"/>
<protein>
    <submittedName>
        <fullName evidence="1">Uncharacterized protein</fullName>
    </submittedName>
</protein>
<dbReference type="RefSeq" id="WP_011187915.1">
    <property type="nucleotide sequence ID" value="NC_006138.1"/>
</dbReference>
<gene>
    <name evidence="1" type="ordered locus">DP0670</name>
</gene>
<dbReference type="HOGENOM" id="CLU_111103_1_0_7"/>
<dbReference type="EMBL" id="CR522870">
    <property type="protein sequence ID" value="CAG35399.1"/>
    <property type="molecule type" value="Genomic_DNA"/>
</dbReference>